<proteinExistence type="predicted"/>
<feature type="non-terminal residue" evidence="2">
    <location>
        <position position="1"/>
    </location>
</feature>
<name>A0A0B6ZVY2_9EUPU</name>
<sequence>QNWSTFVLKSSENAASTGESITQESENPRMDTSSSVTQTDPYYFSIVHKLNSPAFNSLQPVECTLSGVEA</sequence>
<gene>
    <name evidence="2" type="primary">ORF80537</name>
</gene>
<dbReference type="EMBL" id="HACG01025091">
    <property type="protein sequence ID" value="CEK71956.1"/>
    <property type="molecule type" value="Transcribed_RNA"/>
</dbReference>
<evidence type="ECO:0000313" key="2">
    <source>
        <dbReference type="EMBL" id="CEK71956.1"/>
    </source>
</evidence>
<dbReference type="AlphaFoldDB" id="A0A0B6ZVY2"/>
<organism evidence="2">
    <name type="scientific">Arion vulgaris</name>
    <dbReference type="NCBI Taxonomy" id="1028688"/>
    <lineage>
        <taxon>Eukaryota</taxon>
        <taxon>Metazoa</taxon>
        <taxon>Spiralia</taxon>
        <taxon>Lophotrochozoa</taxon>
        <taxon>Mollusca</taxon>
        <taxon>Gastropoda</taxon>
        <taxon>Heterobranchia</taxon>
        <taxon>Euthyneura</taxon>
        <taxon>Panpulmonata</taxon>
        <taxon>Eupulmonata</taxon>
        <taxon>Stylommatophora</taxon>
        <taxon>Helicina</taxon>
        <taxon>Arionoidea</taxon>
        <taxon>Arionidae</taxon>
        <taxon>Arion</taxon>
    </lineage>
</organism>
<accession>A0A0B6ZVY2</accession>
<reference evidence="2" key="1">
    <citation type="submission" date="2014-12" db="EMBL/GenBank/DDBJ databases">
        <title>Insight into the proteome of Arion vulgaris.</title>
        <authorList>
            <person name="Aradska J."/>
            <person name="Bulat T."/>
            <person name="Smidak R."/>
            <person name="Sarate P."/>
            <person name="Gangsoo J."/>
            <person name="Sialana F."/>
            <person name="Bilban M."/>
            <person name="Lubec G."/>
        </authorList>
    </citation>
    <scope>NUCLEOTIDE SEQUENCE</scope>
    <source>
        <tissue evidence="2">Skin</tissue>
    </source>
</reference>
<feature type="non-terminal residue" evidence="2">
    <location>
        <position position="70"/>
    </location>
</feature>
<protein>
    <submittedName>
        <fullName evidence="2">Uncharacterized protein</fullName>
    </submittedName>
</protein>
<evidence type="ECO:0000256" key="1">
    <source>
        <dbReference type="SAM" id="MobiDB-lite"/>
    </source>
</evidence>
<feature type="region of interest" description="Disordered" evidence="1">
    <location>
        <begin position="1"/>
        <end position="36"/>
    </location>
</feature>